<name>A0A0V0SQA9_9BILA</name>
<evidence type="ECO:0000313" key="2">
    <source>
        <dbReference type="EMBL" id="KRX28710.1"/>
    </source>
</evidence>
<comment type="caution">
    <text evidence="2">The sequence shown here is derived from an EMBL/GenBank/DDBJ whole genome shotgun (WGS) entry which is preliminary data.</text>
</comment>
<feature type="region of interest" description="Disordered" evidence="1">
    <location>
        <begin position="1"/>
        <end position="46"/>
    </location>
</feature>
<protein>
    <submittedName>
        <fullName evidence="2">Uncharacterized protein</fullName>
    </submittedName>
</protein>
<dbReference type="AlphaFoldDB" id="A0A0V0SQA9"/>
<dbReference type="EMBL" id="JYDJ01004156">
    <property type="protein sequence ID" value="KRX28710.1"/>
    <property type="molecule type" value="Genomic_DNA"/>
</dbReference>
<reference evidence="2 3" key="1">
    <citation type="submission" date="2015-01" db="EMBL/GenBank/DDBJ databases">
        <title>Evolution of Trichinella species and genotypes.</title>
        <authorList>
            <person name="Korhonen P.K."/>
            <person name="Edoardo P."/>
            <person name="Giuseppe L.R."/>
            <person name="Gasser R.B."/>
        </authorList>
    </citation>
    <scope>NUCLEOTIDE SEQUENCE [LARGE SCALE GENOMIC DNA]</scope>
    <source>
        <strain evidence="2">ISS417</strain>
    </source>
</reference>
<dbReference type="Proteomes" id="UP000055048">
    <property type="component" value="Unassembled WGS sequence"/>
</dbReference>
<proteinExistence type="predicted"/>
<evidence type="ECO:0000256" key="1">
    <source>
        <dbReference type="SAM" id="MobiDB-lite"/>
    </source>
</evidence>
<sequence>MDCVWTNNAASSRSRGNHPHRSDRRSSESALETILGSGGPWNSSSD</sequence>
<accession>A0A0V0SQA9</accession>
<organism evidence="2 3">
    <name type="scientific">Trichinella murrelli</name>
    <dbReference type="NCBI Taxonomy" id="144512"/>
    <lineage>
        <taxon>Eukaryota</taxon>
        <taxon>Metazoa</taxon>
        <taxon>Ecdysozoa</taxon>
        <taxon>Nematoda</taxon>
        <taxon>Enoplea</taxon>
        <taxon>Dorylaimia</taxon>
        <taxon>Trichinellida</taxon>
        <taxon>Trichinellidae</taxon>
        <taxon>Trichinella</taxon>
    </lineage>
</organism>
<evidence type="ECO:0000313" key="3">
    <source>
        <dbReference type="Proteomes" id="UP000055048"/>
    </source>
</evidence>
<keyword evidence="3" id="KW-1185">Reference proteome</keyword>
<gene>
    <name evidence="2" type="ORF">T05_9290</name>
</gene>
<feature type="compositionally biased region" description="Polar residues" evidence="1">
    <location>
        <begin position="1"/>
        <end position="14"/>
    </location>
</feature>